<evidence type="ECO:0000313" key="4">
    <source>
        <dbReference type="Proteomes" id="UP000590740"/>
    </source>
</evidence>
<dbReference type="EMBL" id="JACHIG010000008">
    <property type="protein sequence ID" value="MBB5034145.1"/>
    <property type="molecule type" value="Genomic_DNA"/>
</dbReference>
<dbReference type="Pfam" id="PF13229">
    <property type="entry name" value="Beta_helix"/>
    <property type="match status" value="1"/>
</dbReference>
<dbReference type="InterPro" id="IPR011050">
    <property type="entry name" value="Pectin_lyase_fold/virulence"/>
</dbReference>
<comment type="caution">
    <text evidence="3">The sequence shown here is derived from an EMBL/GenBank/DDBJ whole genome shotgun (WGS) entry which is preliminary data.</text>
</comment>
<keyword evidence="4" id="KW-1185">Reference proteome</keyword>
<sequence length="441" mass="47630">MIFRFAPALFALIGMAAAADTPVTISSLAELEQAASGNGQQVKMKPGTYRLAEFIPLKTIPERHKKARWQFLTFSGSGNNFDLSGVTIELDTTLREKLHAPIHTDEFLVSGKNNLICGLTITSIGKGAAFGGAVLGVTGQGNTLRDCTIHVEGSSPYGYGDLFGKGGYKHSGVHVTGSGSRFIGCKVFQKAFGHGFYLQENCNDVLFENCHVEGVMRSTDEMLAETSGMAFEHHFASVATNRSGTNRIQPGYMKALSEDAFRTYHTHQGLVLRGCTATRMRGGFELRTKTAPRLENCTATACERAFWISTGAVLTKCKGDARYGPLLYVEGDKARVDVQLLPTEAENIHVHAISAIYGTNNEVTISASKNRAHAAPILVGFTPPSMGENATANSERAARSLILHNHTSMPVVIGAKAEKCQIFTQGLVQENKGRDIAIQTR</sequence>
<evidence type="ECO:0000256" key="1">
    <source>
        <dbReference type="SAM" id="SignalP"/>
    </source>
</evidence>
<feature type="signal peptide" evidence="1">
    <location>
        <begin position="1"/>
        <end position="18"/>
    </location>
</feature>
<proteinExistence type="predicted"/>
<dbReference type="Proteomes" id="UP000590740">
    <property type="component" value="Unassembled WGS sequence"/>
</dbReference>
<accession>A0A7W8DLK3</accession>
<gene>
    <name evidence="3" type="ORF">HNQ65_003736</name>
</gene>
<protein>
    <recommendedName>
        <fullName evidence="2">Right handed beta helix domain-containing protein</fullName>
    </recommendedName>
</protein>
<evidence type="ECO:0000313" key="3">
    <source>
        <dbReference type="EMBL" id="MBB5034145.1"/>
    </source>
</evidence>
<dbReference type="SMART" id="SM00710">
    <property type="entry name" value="PbH1"/>
    <property type="match status" value="5"/>
</dbReference>
<feature type="domain" description="Right handed beta helix" evidence="2">
    <location>
        <begin position="171"/>
        <end position="318"/>
    </location>
</feature>
<dbReference type="RefSeq" id="WP_184341657.1">
    <property type="nucleotide sequence ID" value="NZ_JACHIG010000008.1"/>
</dbReference>
<evidence type="ECO:0000259" key="2">
    <source>
        <dbReference type="Pfam" id="PF13229"/>
    </source>
</evidence>
<dbReference type="AlphaFoldDB" id="A0A7W8DLK3"/>
<dbReference type="InterPro" id="IPR039448">
    <property type="entry name" value="Beta_helix"/>
</dbReference>
<dbReference type="InterPro" id="IPR012334">
    <property type="entry name" value="Pectin_lyas_fold"/>
</dbReference>
<dbReference type="InterPro" id="IPR006626">
    <property type="entry name" value="PbH1"/>
</dbReference>
<reference evidence="3 4" key="1">
    <citation type="submission" date="2020-08" db="EMBL/GenBank/DDBJ databases">
        <title>Genomic Encyclopedia of Type Strains, Phase IV (KMG-IV): sequencing the most valuable type-strain genomes for metagenomic binning, comparative biology and taxonomic classification.</title>
        <authorList>
            <person name="Goeker M."/>
        </authorList>
    </citation>
    <scope>NUCLEOTIDE SEQUENCE [LARGE SCALE GENOMIC DNA]</scope>
    <source>
        <strain evidence="3 4">DSM 12252</strain>
    </source>
</reference>
<organism evidence="3 4">
    <name type="scientific">Prosthecobacter vanneervenii</name>
    <dbReference type="NCBI Taxonomy" id="48466"/>
    <lineage>
        <taxon>Bacteria</taxon>
        <taxon>Pseudomonadati</taxon>
        <taxon>Verrucomicrobiota</taxon>
        <taxon>Verrucomicrobiia</taxon>
        <taxon>Verrucomicrobiales</taxon>
        <taxon>Verrucomicrobiaceae</taxon>
        <taxon>Prosthecobacter</taxon>
    </lineage>
</organism>
<name>A0A7W8DLK3_9BACT</name>
<feature type="chain" id="PRO_5031361970" description="Right handed beta helix domain-containing protein" evidence="1">
    <location>
        <begin position="19"/>
        <end position="441"/>
    </location>
</feature>
<keyword evidence="1" id="KW-0732">Signal</keyword>
<dbReference type="Gene3D" id="2.160.20.10">
    <property type="entry name" value="Single-stranded right-handed beta-helix, Pectin lyase-like"/>
    <property type="match status" value="1"/>
</dbReference>
<dbReference type="SUPFAM" id="SSF51126">
    <property type="entry name" value="Pectin lyase-like"/>
    <property type="match status" value="1"/>
</dbReference>